<organism evidence="1 2">
    <name type="scientific">Sphaerodactylus townsendi</name>
    <dbReference type="NCBI Taxonomy" id="933632"/>
    <lineage>
        <taxon>Eukaryota</taxon>
        <taxon>Metazoa</taxon>
        <taxon>Chordata</taxon>
        <taxon>Craniata</taxon>
        <taxon>Vertebrata</taxon>
        <taxon>Euteleostomi</taxon>
        <taxon>Lepidosauria</taxon>
        <taxon>Squamata</taxon>
        <taxon>Bifurcata</taxon>
        <taxon>Gekkota</taxon>
        <taxon>Sphaerodactylidae</taxon>
        <taxon>Sphaerodactylus</taxon>
    </lineage>
</organism>
<evidence type="ECO:0000313" key="2">
    <source>
        <dbReference type="Proteomes" id="UP000827872"/>
    </source>
</evidence>
<reference evidence="1" key="1">
    <citation type="submission" date="2021-08" db="EMBL/GenBank/DDBJ databases">
        <title>The first chromosome-level gecko genome reveals the dynamic sex chromosomes of Neotropical dwarf geckos (Sphaerodactylidae: Sphaerodactylus).</title>
        <authorList>
            <person name="Pinto B.J."/>
            <person name="Keating S.E."/>
            <person name="Gamble T."/>
        </authorList>
    </citation>
    <scope>NUCLEOTIDE SEQUENCE</scope>
    <source>
        <strain evidence="1">TG3544</strain>
    </source>
</reference>
<name>A0ACB8EQA7_9SAUR</name>
<keyword evidence="2" id="KW-1185">Reference proteome</keyword>
<dbReference type="Proteomes" id="UP000827872">
    <property type="component" value="Linkage Group LG07"/>
</dbReference>
<evidence type="ECO:0000313" key="1">
    <source>
        <dbReference type="EMBL" id="KAH7994743.1"/>
    </source>
</evidence>
<sequence>MNTSEALNIKTKMEKDQREKANFFNNIISIEADAAAAAKQVDFLKRKEEIIEEQAHLRAQEAARQAQLKAQEEARQAKVEAALSTLKQRAKAEKLITRAQVLEQGLKESYYTFRSEEIEEEDPMMKVSSYLIQQSSNFGEVTADSEEFRVTEHLAAAESAELMSQMSRVQQSMVQFQPQHSMVAPVVVSQQTVPQNELPQAINKQSQLANEQNEGRKTFTNPVGMPNLDSTVFRQEQKSPEDTVVPGVSASQLYSTPHHQATNPIMQPDIPNLSDVLKATLSRNPRRDLADRGIPLDDPVRHKVE</sequence>
<dbReference type="EMBL" id="CM037620">
    <property type="protein sequence ID" value="KAH7994743.1"/>
    <property type="molecule type" value="Genomic_DNA"/>
</dbReference>
<proteinExistence type="predicted"/>
<accession>A0ACB8EQA7</accession>
<gene>
    <name evidence="1" type="ORF">K3G42_014812</name>
</gene>
<comment type="caution">
    <text evidence="1">The sequence shown here is derived from an EMBL/GenBank/DDBJ whole genome shotgun (WGS) entry which is preliminary data.</text>
</comment>
<protein>
    <submittedName>
        <fullName evidence="1">Uncharacterized protein</fullName>
    </submittedName>
</protein>